<organism evidence="2 3">
    <name type="scientific">Hufsiella ginkgonis</name>
    <dbReference type="NCBI Taxonomy" id="2695274"/>
    <lineage>
        <taxon>Bacteria</taxon>
        <taxon>Pseudomonadati</taxon>
        <taxon>Bacteroidota</taxon>
        <taxon>Sphingobacteriia</taxon>
        <taxon>Sphingobacteriales</taxon>
        <taxon>Sphingobacteriaceae</taxon>
        <taxon>Hufsiella</taxon>
    </lineage>
</organism>
<reference evidence="2 3" key="1">
    <citation type="submission" date="2019-11" db="EMBL/GenBank/DDBJ databases">
        <title>Pedobacter sp. HMF7056 Genome sequencing and assembly.</title>
        <authorList>
            <person name="Kang H."/>
            <person name="Kim H."/>
            <person name="Joh K."/>
        </authorList>
    </citation>
    <scope>NUCLEOTIDE SEQUENCE [LARGE SCALE GENOMIC DNA]</scope>
    <source>
        <strain evidence="2 3">HMF7056</strain>
    </source>
</reference>
<evidence type="ECO:0000313" key="3">
    <source>
        <dbReference type="Proteomes" id="UP000451233"/>
    </source>
</evidence>
<dbReference type="Proteomes" id="UP000451233">
    <property type="component" value="Unassembled WGS sequence"/>
</dbReference>
<keyword evidence="3" id="KW-1185">Reference proteome</keyword>
<protein>
    <submittedName>
        <fullName evidence="2">Uncharacterized protein</fullName>
    </submittedName>
</protein>
<evidence type="ECO:0000313" key="2">
    <source>
        <dbReference type="EMBL" id="MXV15897.1"/>
    </source>
</evidence>
<accession>A0A7K1XYI6</accession>
<feature type="region of interest" description="Disordered" evidence="1">
    <location>
        <begin position="1"/>
        <end position="74"/>
    </location>
</feature>
<evidence type="ECO:0000256" key="1">
    <source>
        <dbReference type="SAM" id="MobiDB-lite"/>
    </source>
</evidence>
<feature type="compositionally biased region" description="Polar residues" evidence="1">
    <location>
        <begin position="1"/>
        <end position="20"/>
    </location>
</feature>
<gene>
    <name evidence="2" type="ORF">GS398_11325</name>
</gene>
<name>A0A7K1XYI6_9SPHI</name>
<proteinExistence type="predicted"/>
<dbReference type="EMBL" id="WVHS01000002">
    <property type="protein sequence ID" value="MXV15897.1"/>
    <property type="molecule type" value="Genomic_DNA"/>
</dbReference>
<comment type="caution">
    <text evidence="2">The sequence shown here is derived from an EMBL/GenBank/DDBJ whole genome shotgun (WGS) entry which is preliminary data.</text>
</comment>
<sequence>MYPDQQEQNSNNKPGSTGSNPGAPGGTRETNDDEIVKGAQQDDQLQRLHPDAEVTPGENENTGSPPDTTVENGE</sequence>
<dbReference type="AlphaFoldDB" id="A0A7K1XYI6"/>
<feature type="compositionally biased region" description="Polar residues" evidence="1">
    <location>
        <begin position="58"/>
        <end position="74"/>
    </location>
</feature>
<dbReference type="RefSeq" id="WP_160906864.1">
    <property type="nucleotide sequence ID" value="NZ_WVHS01000002.1"/>
</dbReference>